<dbReference type="AlphaFoldDB" id="A0A1C3KY68"/>
<dbReference type="PANTHER" id="PTHR45808:SF2">
    <property type="entry name" value="RHO GTPASE-ACTIVATING PROTEIN 68F"/>
    <property type="match status" value="1"/>
</dbReference>
<dbReference type="InterPro" id="IPR008936">
    <property type="entry name" value="Rho_GTPase_activation_prot"/>
</dbReference>
<reference evidence="3 4" key="1">
    <citation type="submission" date="2016-06" db="EMBL/GenBank/DDBJ databases">
        <authorList>
            <consortium name="Pathogen Informatics"/>
        </authorList>
    </citation>
    <scope>NUCLEOTIDE SEQUENCE [LARGE SCALE GENOMIC DNA]</scope>
    <source>
        <strain evidence="3">PmlGA01</strain>
    </source>
</reference>
<dbReference type="GO" id="GO:0007264">
    <property type="term" value="P:small GTPase-mediated signal transduction"/>
    <property type="evidence" value="ECO:0007669"/>
    <property type="project" value="TreeGrafter"/>
</dbReference>
<dbReference type="InterPro" id="IPR000198">
    <property type="entry name" value="RhoGAP_dom"/>
</dbReference>
<dbReference type="Gene3D" id="1.10.555.10">
    <property type="entry name" value="Rho GTPase activation protein"/>
    <property type="match status" value="1"/>
</dbReference>
<name>A0A1C3KY68_PLAMA</name>
<dbReference type="Proteomes" id="UP000219799">
    <property type="component" value="Chromosome 8"/>
</dbReference>
<dbReference type="PANTHER" id="PTHR45808">
    <property type="entry name" value="RHO GTPASE-ACTIVATING PROTEIN 68F"/>
    <property type="match status" value="1"/>
</dbReference>
<dbReference type="Pfam" id="PF00620">
    <property type="entry name" value="RhoGAP"/>
    <property type="match status" value="1"/>
</dbReference>
<dbReference type="GO" id="GO:0005737">
    <property type="term" value="C:cytoplasm"/>
    <property type="evidence" value="ECO:0007669"/>
    <property type="project" value="TreeGrafter"/>
</dbReference>
<feature type="compositionally biased region" description="Acidic residues" evidence="1">
    <location>
        <begin position="180"/>
        <end position="194"/>
    </location>
</feature>
<feature type="non-terminal residue" evidence="3">
    <location>
        <position position="201"/>
    </location>
</feature>
<proteinExistence type="predicted"/>
<feature type="domain" description="Rho-GAP" evidence="2">
    <location>
        <begin position="1"/>
        <end position="173"/>
    </location>
</feature>
<dbReference type="SUPFAM" id="SSF48350">
    <property type="entry name" value="GTPase activation domain, GAP"/>
    <property type="match status" value="1"/>
</dbReference>
<dbReference type="VEuPathDB" id="PlasmoDB:PmUG01_08023000"/>
<feature type="non-terminal residue" evidence="3">
    <location>
        <position position="1"/>
    </location>
</feature>
<dbReference type="SMART" id="SM00324">
    <property type="entry name" value="RhoGAP"/>
    <property type="match status" value="1"/>
</dbReference>
<gene>
    <name evidence="3" type="primary">PmlGA01_080010200</name>
    <name evidence="3" type="ORF">PMLGA01_080010200</name>
</gene>
<organism evidence="3 4">
    <name type="scientific">Plasmodium malariae</name>
    <dbReference type="NCBI Taxonomy" id="5858"/>
    <lineage>
        <taxon>Eukaryota</taxon>
        <taxon>Sar</taxon>
        <taxon>Alveolata</taxon>
        <taxon>Apicomplexa</taxon>
        <taxon>Aconoidasida</taxon>
        <taxon>Haemosporida</taxon>
        <taxon>Plasmodiidae</taxon>
        <taxon>Plasmodium</taxon>
        <taxon>Plasmodium (Plasmodium)</taxon>
    </lineage>
</organism>
<protein>
    <submittedName>
        <fullName evidence="3">RhoGAP GTPase, putative</fullName>
    </submittedName>
</protein>
<evidence type="ECO:0000259" key="2">
    <source>
        <dbReference type="PROSITE" id="PS50238"/>
    </source>
</evidence>
<sequence>SIVVDFLSHLTKTEIINTKDLFYLQTDANSLYGIVGDIEYGEPTTDFNNIPSLVCSFRLFLDTQKHGLLGKDAFSRLYHLKIVSASDKVIRANLFKLYNKLEQGVKECLLCLLKFFKTVSIHSSENNMTIETLGKIFSSTFFRPRIPNAVFSECIPLANKCLQMLIETPEILTNPQIYDTDSDSSEISEGDSELEESKEKG</sequence>
<accession>A0A1C3KY68</accession>
<feature type="region of interest" description="Disordered" evidence="1">
    <location>
        <begin position="176"/>
        <end position="201"/>
    </location>
</feature>
<dbReference type="CDD" id="cd00159">
    <property type="entry name" value="RhoGAP"/>
    <property type="match status" value="1"/>
</dbReference>
<dbReference type="PROSITE" id="PS50238">
    <property type="entry name" value="RHOGAP"/>
    <property type="match status" value="1"/>
</dbReference>
<evidence type="ECO:0000256" key="1">
    <source>
        <dbReference type="SAM" id="MobiDB-lite"/>
    </source>
</evidence>
<dbReference type="GO" id="GO:0005096">
    <property type="term" value="F:GTPase activator activity"/>
    <property type="evidence" value="ECO:0007669"/>
    <property type="project" value="TreeGrafter"/>
</dbReference>
<evidence type="ECO:0000313" key="4">
    <source>
        <dbReference type="Proteomes" id="UP000219799"/>
    </source>
</evidence>
<dbReference type="EMBL" id="LT594496">
    <property type="protein sequence ID" value="SBT79140.1"/>
    <property type="molecule type" value="Genomic_DNA"/>
</dbReference>
<evidence type="ECO:0000313" key="3">
    <source>
        <dbReference type="EMBL" id="SBT79140.1"/>
    </source>
</evidence>